<name>A0A1Y2BHP1_9TREE</name>
<dbReference type="Proteomes" id="UP000193986">
    <property type="component" value="Unassembled WGS sequence"/>
</dbReference>
<dbReference type="PANTHER" id="PTHR23023">
    <property type="entry name" value="DIMETHYLANILINE MONOOXYGENASE"/>
    <property type="match status" value="1"/>
</dbReference>
<dbReference type="InParanoid" id="A0A1Y2BHP1"/>
<proteinExistence type="predicted"/>
<evidence type="ECO:0000313" key="5">
    <source>
        <dbReference type="EMBL" id="ORY34312.1"/>
    </source>
</evidence>
<accession>A0A1Y2BHP1</accession>
<dbReference type="GO" id="GO:0050660">
    <property type="term" value="F:flavin adenine dinucleotide binding"/>
    <property type="evidence" value="ECO:0007669"/>
    <property type="project" value="InterPro"/>
</dbReference>
<evidence type="ECO:0000259" key="4">
    <source>
        <dbReference type="Pfam" id="PF07992"/>
    </source>
</evidence>
<dbReference type="Gene3D" id="3.50.50.60">
    <property type="entry name" value="FAD/NAD(P)-binding domain"/>
    <property type="match status" value="1"/>
</dbReference>
<comment type="caution">
    <text evidence="5">The sequence shown here is derived from an EMBL/GenBank/DDBJ whole genome shotgun (WGS) entry which is preliminary data.</text>
</comment>
<evidence type="ECO:0000313" key="6">
    <source>
        <dbReference type="Proteomes" id="UP000193986"/>
    </source>
</evidence>
<keyword evidence="3" id="KW-0560">Oxidoreductase</keyword>
<dbReference type="OrthoDB" id="2915840at2759"/>
<organism evidence="5 6">
    <name type="scientific">Naematelia encephala</name>
    <dbReference type="NCBI Taxonomy" id="71784"/>
    <lineage>
        <taxon>Eukaryota</taxon>
        <taxon>Fungi</taxon>
        <taxon>Dikarya</taxon>
        <taxon>Basidiomycota</taxon>
        <taxon>Agaricomycotina</taxon>
        <taxon>Tremellomycetes</taxon>
        <taxon>Tremellales</taxon>
        <taxon>Naemateliaceae</taxon>
        <taxon>Naematelia</taxon>
    </lineage>
</organism>
<evidence type="ECO:0000256" key="3">
    <source>
        <dbReference type="ARBA" id="ARBA00023002"/>
    </source>
</evidence>
<gene>
    <name evidence="5" type="ORF">BCR39DRAFT_517622</name>
</gene>
<dbReference type="GO" id="GO:0050661">
    <property type="term" value="F:NADP binding"/>
    <property type="evidence" value="ECO:0007669"/>
    <property type="project" value="InterPro"/>
</dbReference>
<dbReference type="EMBL" id="MCFC01000003">
    <property type="protein sequence ID" value="ORY34312.1"/>
    <property type="molecule type" value="Genomic_DNA"/>
</dbReference>
<dbReference type="PRINTS" id="PR00370">
    <property type="entry name" value="FMOXYGENASE"/>
</dbReference>
<feature type="domain" description="FAD/NAD(P)-binding" evidence="4">
    <location>
        <begin position="14"/>
        <end position="227"/>
    </location>
</feature>
<keyword evidence="1" id="KW-0285">Flavoprotein</keyword>
<dbReference type="GO" id="GO:0016491">
    <property type="term" value="F:oxidoreductase activity"/>
    <property type="evidence" value="ECO:0007669"/>
    <property type="project" value="UniProtKB-KW"/>
</dbReference>
<keyword evidence="2" id="KW-0274">FAD</keyword>
<dbReference type="InterPro" id="IPR050346">
    <property type="entry name" value="FMO-like"/>
</dbReference>
<reference evidence="5 6" key="1">
    <citation type="submission" date="2016-07" db="EMBL/GenBank/DDBJ databases">
        <title>Pervasive Adenine N6-methylation of Active Genes in Fungi.</title>
        <authorList>
            <consortium name="DOE Joint Genome Institute"/>
            <person name="Mondo S.J."/>
            <person name="Dannebaum R.O."/>
            <person name="Kuo R.C."/>
            <person name="Labutti K."/>
            <person name="Haridas S."/>
            <person name="Kuo A."/>
            <person name="Salamov A."/>
            <person name="Ahrendt S.R."/>
            <person name="Lipzen A."/>
            <person name="Sullivan W."/>
            <person name="Andreopoulos W.B."/>
            <person name="Clum A."/>
            <person name="Lindquist E."/>
            <person name="Daum C."/>
            <person name="Ramamoorthy G.K."/>
            <person name="Gryganskyi A."/>
            <person name="Culley D."/>
            <person name="Magnuson J.K."/>
            <person name="James T.Y."/>
            <person name="O'Malley M.A."/>
            <person name="Stajich J.E."/>
            <person name="Spatafora J.W."/>
            <person name="Visel A."/>
            <person name="Grigoriev I.V."/>
        </authorList>
    </citation>
    <scope>NUCLEOTIDE SEQUENCE [LARGE SCALE GENOMIC DNA]</scope>
    <source>
        <strain evidence="5 6">68-887.2</strain>
    </source>
</reference>
<protein>
    <recommendedName>
        <fullName evidence="4">FAD/NAD(P)-binding domain-containing protein</fullName>
    </recommendedName>
</protein>
<dbReference type="InterPro" id="IPR023753">
    <property type="entry name" value="FAD/NAD-binding_dom"/>
</dbReference>
<keyword evidence="6" id="KW-1185">Reference proteome</keyword>
<dbReference type="InterPro" id="IPR036188">
    <property type="entry name" value="FAD/NAD-bd_sf"/>
</dbReference>
<dbReference type="InterPro" id="IPR000960">
    <property type="entry name" value="Flavin_mOase"/>
</dbReference>
<dbReference type="AlphaFoldDB" id="A0A1Y2BHP1"/>
<dbReference type="Pfam" id="PF07992">
    <property type="entry name" value="Pyr_redox_2"/>
    <property type="match status" value="1"/>
</dbReference>
<dbReference type="SUPFAM" id="SSF51905">
    <property type="entry name" value="FAD/NAD(P)-binding domain"/>
    <property type="match status" value="2"/>
</dbReference>
<evidence type="ECO:0000256" key="2">
    <source>
        <dbReference type="ARBA" id="ARBA00022827"/>
    </source>
</evidence>
<evidence type="ECO:0000256" key="1">
    <source>
        <dbReference type="ARBA" id="ARBA00022630"/>
    </source>
</evidence>
<sequence length="565" mass="62461">MSTQDNIQTDTPVRVLVIGAGPAGLINARTLIDDGFSVTMVAKESTVGGCWANTYPNLTTNSPWGAFTFSGLDMPKPSNWDGAVVPARTYQRYLEDFYEWFVKDKVQIHFKTEVVTLSPRPDGARGWDVLLKNENGQTKASFDMVVIAAGFLGKPRLPPILESSPITVYHSSELAFPQPLERLLDAVSASSEEPTLQGDAETILVVGGGKSGMDIAALLANRGRKVIWSFKGPLKWFAPTVAPGMLGANRLDILMGPSRIIDSWPMWFFHCTRYGAKSVKAFWTMVGGFWKTQYNESIPAPDTDPFIALPHFAGGISSRPTDFIPLVNAGKIAVMTNGTLSSISSDSVIYSTPHGERVVRCGAIVAATGYKGGMYDFIDGDVRRELGLEREPPAEGWENRVKTMRNRWTTISTPPGFQDKQVYQSMVFRGLLPVGRFTQKDLAVVGGTRPFSIPAITYEVESHWISSLFKDDPFMRLAKTKQELIEEINTDNEYNIARYPGIDPYVSLFRFVFLNVFLCFCHSVILSFCHSVILSFCHSVILSFYHSGCFASTSISVVVRTNSNT</sequence>